<dbReference type="Pfam" id="PF00704">
    <property type="entry name" value="Glyco_hydro_18"/>
    <property type="match status" value="1"/>
</dbReference>
<dbReference type="NCBIfam" id="TIGR01409">
    <property type="entry name" value="TAT_signal_seq"/>
    <property type="match status" value="1"/>
</dbReference>
<comment type="caution">
    <text evidence="2">The sequence shown here is derived from an EMBL/GenBank/DDBJ whole genome shotgun (WGS) entry which is preliminary data.</text>
</comment>
<dbReference type="InterPro" id="IPR011583">
    <property type="entry name" value="Chitinase_II/V-like_cat"/>
</dbReference>
<dbReference type="EMBL" id="JAHQXF010000001">
    <property type="protein sequence ID" value="MBV0923683.1"/>
    <property type="molecule type" value="Genomic_DNA"/>
</dbReference>
<dbReference type="InterPro" id="IPR017853">
    <property type="entry name" value="GH"/>
</dbReference>
<protein>
    <submittedName>
        <fullName evidence="2">Glycoside hydrolase family 18 protein</fullName>
    </submittedName>
</protein>
<organism evidence="2 3">
    <name type="scientific">Haloarcula limicola</name>
    <dbReference type="NCBI Taxonomy" id="1429915"/>
    <lineage>
        <taxon>Archaea</taxon>
        <taxon>Methanobacteriati</taxon>
        <taxon>Methanobacteriota</taxon>
        <taxon>Stenosarchaea group</taxon>
        <taxon>Halobacteria</taxon>
        <taxon>Halobacteriales</taxon>
        <taxon>Haloarculaceae</taxon>
        <taxon>Haloarcula</taxon>
    </lineage>
</organism>
<dbReference type="SMART" id="SM00636">
    <property type="entry name" value="Glyco_18"/>
    <property type="match status" value="1"/>
</dbReference>
<dbReference type="Proteomes" id="UP000766550">
    <property type="component" value="Unassembled WGS sequence"/>
</dbReference>
<dbReference type="PROSITE" id="PS51318">
    <property type="entry name" value="TAT"/>
    <property type="match status" value="1"/>
</dbReference>
<dbReference type="PROSITE" id="PS51910">
    <property type="entry name" value="GH18_2"/>
    <property type="match status" value="1"/>
</dbReference>
<name>A0A8J8C682_9EURY</name>
<dbReference type="PANTHER" id="PTHR11177">
    <property type="entry name" value="CHITINASE"/>
    <property type="match status" value="1"/>
</dbReference>
<sequence>MNKTLSRRGFLGLLGVTTAAGALGWATGWLRGPSDGANASPEPKTMVGIYPSWSRYERGYLPGDVPLDRITHLQYAYLTITEDGSVDYADRYGDTRNLTAFRERKRAHPDTKMLLSVGGFFASEYYSNAALDGTRRARFARTAVAFLREYDFDGLDLDWQYPSGGNPNAFTREGDVSRFTLLLSEVRRQLDAAGGEDDKEYELSISASINPQFTENLDVGEFADLVDRVNVMAYDYAGPWDELTGFTAPLYNPFPDSVPDNPFYVANAMTTWKRQPIDSSKLSLGFAAYGRAFSGVSAQNQGFDQPFEGTPPGTYPGEGEGAYDYWDIEANFTPEEGYESHWHGDAAAPFRYSAVDGVFLTYDDERSVAEKARYVADEGFGGMTMWDFNGDRDRVLLDSATSALAE</sequence>
<evidence type="ECO:0000313" key="3">
    <source>
        <dbReference type="Proteomes" id="UP000766550"/>
    </source>
</evidence>
<keyword evidence="2" id="KW-0378">Hydrolase</keyword>
<dbReference type="AlphaFoldDB" id="A0A8J8C682"/>
<dbReference type="Gene3D" id="3.10.50.10">
    <property type="match status" value="1"/>
</dbReference>
<evidence type="ECO:0000259" key="1">
    <source>
        <dbReference type="PROSITE" id="PS51910"/>
    </source>
</evidence>
<keyword evidence="3" id="KW-1185">Reference proteome</keyword>
<dbReference type="InterPro" id="IPR019546">
    <property type="entry name" value="TAT_signal_bac_arc"/>
</dbReference>
<dbReference type="SUPFAM" id="SSF54556">
    <property type="entry name" value="Chitinase insertion domain"/>
    <property type="match status" value="1"/>
</dbReference>
<dbReference type="PANTHER" id="PTHR11177:SF317">
    <property type="entry name" value="CHITINASE 12-RELATED"/>
    <property type="match status" value="1"/>
</dbReference>
<dbReference type="SUPFAM" id="SSF51445">
    <property type="entry name" value="(Trans)glycosidases"/>
    <property type="match status" value="1"/>
</dbReference>
<accession>A0A8J8C682</accession>
<dbReference type="InterPro" id="IPR029070">
    <property type="entry name" value="Chitinase_insertion_sf"/>
</dbReference>
<evidence type="ECO:0000313" key="2">
    <source>
        <dbReference type="EMBL" id="MBV0923683.1"/>
    </source>
</evidence>
<dbReference type="Gene3D" id="3.20.20.80">
    <property type="entry name" value="Glycosidases"/>
    <property type="match status" value="1"/>
</dbReference>
<dbReference type="InterPro" id="IPR001223">
    <property type="entry name" value="Glyco_hydro18_cat"/>
</dbReference>
<dbReference type="GO" id="GO:0005975">
    <property type="term" value="P:carbohydrate metabolic process"/>
    <property type="evidence" value="ECO:0007669"/>
    <property type="project" value="InterPro"/>
</dbReference>
<dbReference type="InterPro" id="IPR050314">
    <property type="entry name" value="Glycosyl_Hydrlase_18"/>
</dbReference>
<dbReference type="GO" id="GO:0016787">
    <property type="term" value="F:hydrolase activity"/>
    <property type="evidence" value="ECO:0007669"/>
    <property type="project" value="UniProtKB-KW"/>
</dbReference>
<dbReference type="GO" id="GO:0008061">
    <property type="term" value="F:chitin binding"/>
    <property type="evidence" value="ECO:0007669"/>
    <property type="project" value="InterPro"/>
</dbReference>
<dbReference type="OrthoDB" id="8638at2157"/>
<feature type="domain" description="GH18" evidence="1">
    <location>
        <begin position="44"/>
        <end position="406"/>
    </location>
</feature>
<proteinExistence type="predicted"/>
<dbReference type="RefSeq" id="WP_162316794.1">
    <property type="nucleotide sequence ID" value="NZ_JAHQXF010000001.1"/>
</dbReference>
<reference evidence="2 3" key="1">
    <citation type="submission" date="2021-06" db="EMBL/GenBank/DDBJ databases">
        <title>New haloarchaea isolates fom saline soil.</title>
        <authorList>
            <person name="Duran-Viseras A."/>
            <person name="Sanchez-Porro C.S."/>
            <person name="Ventosa A."/>
        </authorList>
    </citation>
    <scope>NUCLEOTIDE SEQUENCE [LARGE SCALE GENOMIC DNA]</scope>
    <source>
        <strain evidence="2 3">JCM 183640</strain>
    </source>
</reference>
<gene>
    <name evidence="2" type="ORF">KTS45_05660</name>
</gene>
<dbReference type="InterPro" id="IPR006311">
    <property type="entry name" value="TAT_signal"/>
</dbReference>